<keyword evidence="2" id="KW-1185">Reference proteome</keyword>
<reference evidence="1 2" key="1">
    <citation type="submission" date="2021-03" db="EMBL/GenBank/DDBJ databases">
        <authorList>
            <person name="Gilmore M.S."/>
            <person name="Schwartzman J."/>
            <person name="Van Tyne D."/>
            <person name="Martin M."/>
            <person name="Earl A.M."/>
            <person name="Manson A.L."/>
            <person name="Straub T."/>
            <person name="Salamzade R."/>
            <person name="Saavedra J."/>
            <person name="Lebreton F."/>
            <person name="Prichula J."/>
            <person name="Schaufler K."/>
            <person name="Gaca A."/>
            <person name="Sgardioli B."/>
            <person name="Wagenaar J."/>
            <person name="Strong T."/>
        </authorList>
    </citation>
    <scope>NUCLEOTIDE SEQUENCE [LARGE SCALE GENOMIC DNA]</scope>
    <source>
        <strain evidence="1 2">665A</strain>
    </source>
</reference>
<evidence type="ECO:0000313" key="2">
    <source>
        <dbReference type="Proteomes" id="UP000664357"/>
    </source>
</evidence>
<name>A0ABV0F0B1_9ENTE</name>
<dbReference type="EMBL" id="JAFREL020000009">
    <property type="protein sequence ID" value="MEO1773298.1"/>
    <property type="molecule type" value="Genomic_DNA"/>
</dbReference>
<accession>A0ABV0F0B1</accession>
<protein>
    <submittedName>
        <fullName evidence="1">Uncharacterized protein</fullName>
    </submittedName>
</protein>
<dbReference type="Proteomes" id="UP000664357">
    <property type="component" value="Unassembled WGS sequence"/>
</dbReference>
<reference evidence="1 2" key="2">
    <citation type="submission" date="2024-02" db="EMBL/GenBank/DDBJ databases">
        <title>The Genome Sequence of Enterococcus sp. DIV0159.</title>
        <authorList>
            <person name="Earl A."/>
            <person name="Manson A."/>
            <person name="Gilmore M."/>
            <person name="Sanders J."/>
            <person name="Shea T."/>
            <person name="Howe W."/>
            <person name="Livny J."/>
            <person name="Cuomo C."/>
            <person name="Neafsey D."/>
            <person name="Birren B."/>
        </authorList>
    </citation>
    <scope>NUCLEOTIDE SEQUENCE [LARGE SCALE GENOMIC DNA]</scope>
    <source>
        <strain evidence="1 2">665A</strain>
    </source>
</reference>
<dbReference type="RefSeq" id="WP_169833657.1">
    <property type="nucleotide sequence ID" value="NZ_JAFREL020000009.1"/>
</dbReference>
<comment type="caution">
    <text evidence="1">The sequence shown here is derived from an EMBL/GenBank/DDBJ whole genome shotgun (WGS) entry which is preliminary data.</text>
</comment>
<proteinExistence type="predicted"/>
<evidence type="ECO:0000313" key="1">
    <source>
        <dbReference type="EMBL" id="MEO1773298.1"/>
    </source>
</evidence>
<gene>
    <name evidence="1" type="ORF">JZO67_005282</name>
</gene>
<organism evidence="1 2">
    <name type="scientific">Candidatus Enterococcus ferrettii</name>
    <dbReference type="NCBI Taxonomy" id="2815324"/>
    <lineage>
        <taxon>Bacteria</taxon>
        <taxon>Bacillati</taxon>
        <taxon>Bacillota</taxon>
        <taxon>Bacilli</taxon>
        <taxon>Lactobacillales</taxon>
        <taxon>Enterococcaceae</taxon>
        <taxon>Enterococcus</taxon>
    </lineage>
</organism>
<sequence length="50" mass="5401">MGILLAFACGTWFGFVIMAILAAGKIDDMQSGRDKVLIQPADEELKTSID</sequence>